<accession>A0AAN1X8X1</accession>
<proteinExistence type="predicted"/>
<evidence type="ECO:0000313" key="1">
    <source>
        <dbReference type="EMBL" id="BCK87087.1"/>
    </source>
</evidence>
<dbReference type="EMBL" id="AP023423">
    <property type="protein sequence ID" value="BCK87087.1"/>
    <property type="molecule type" value="Genomic_DNA"/>
</dbReference>
<gene>
    <name evidence="1" type="ORF">MIZ01_0857</name>
</gene>
<reference evidence="1 2" key="1">
    <citation type="journal article" date="2022" name="Int. J. Syst. Evol. Microbiol.">
        <title>&lt;i&gt;Sideroxyarcus emersonii&lt;/i&gt; gen. nov. sp. nov., a neutrophilic, microaerobic iron- and thiosulfate-oxidizing bacterium isolated from iron-rich wetland sediment.</title>
        <authorList>
            <person name="Kato S."/>
            <person name="Itoh T."/>
            <person name="Iino T."/>
            <person name="Ohkuma M."/>
        </authorList>
    </citation>
    <scope>NUCLEOTIDE SEQUENCE [LARGE SCALE GENOMIC DNA]</scope>
    <source>
        <strain evidence="1 2">MIZ01</strain>
    </source>
</reference>
<protein>
    <submittedName>
        <fullName evidence="1">Uncharacterized protein</fullName>
    </submittedName>
</protein>
<evidence type="ECO:0000313" key="2">
    <source>
        <dbReference type="Proteomes" id="UP001320326"/>
    </source>
</evidence>
<dbReference type="RefSeq" id="WP_237248223.1">
    <property type="nucleotide sequence ID" value="NZ_AP023423.1"/>
</dbReference>
<dbReference type="AlphaFoldDB" id="A0AAN1X8X1"/>
<dbReference type="Proteomes" id="UP001320326">
    <property type="component" value="Chromosome"/>
</dbReference>
<dbReference type="KEGG" id="seme:MIZ01_0857"/>
<name>A0AAN1X8X1_9PROT</name>
<sequence length="124" mass="13896">MVAGTAASRLPAELEMLVERVVAALQQEAVRYTAIGAAPKIEPSALQFVRVIDPGNQLPGYEGIWRNTRHDRCGSLTINSDNSFFAEYDLFCQHPRDPRWFVEMVTAWGDDESLRCEAKLIPCV</sequence>
<keyword evidence="2" id="KW-1185">Reference proteome</keyword>
<organism evidence="1 2">
    <name type="scientific">Sideroxyarcus emersonii</name>
    <dbReference type="NCBI Taxonomy" id="2764705"/>
    <lineage>
        <taxon>Bacteria</taxon>
        <taxon>Pseudomonadati</taxon>
        <taxon>Pseudomonadota</taxon>
        <taxon>Betaproteobacteria</taxon>
        <taxon>Nitrosomonadales</taxon>
        <taxon>Gallionellaceae</taxon>
        <taxon>Sideroxyarcus</taxon>
    </lineage>
</organism>